<keyword evidence="3" id="KW-1185">Reference proteome</keyword>
<evidence type="ECO:0000313" key="2">
    <source>
        <dbReference type="EMBL" id="CAL4803556.1"/>
    </source>
</evidence>
<dbReference type="EMBL" id="CAMXCT010006573">
    <property type="protein sequence ID" value="CAI4016244.1"/>
    <property type="molecule type" value="Genomic_DNA"/>
</dbReference>
<reference evidence="1" key="1">
    <citation type="submission" date="2022-10" db="EMBL/GenBank/DDBJ databases">
        <authorList>
            <person name="Chen Y."/>
            <person name="Dougan E. K."/>
            <person name="Chan C."/>
            <person name="Rhodes N."/>
            <person name="Thang M."/>
        </authorList>
    </citation>
    <scope>NUCLEOTIDE SEQUENCE</scope>
</reference>
<reference evidence="2 3" key="2">
    <citation type="submission" date="2024-05" db="EMBL/GenBank/DDBJ databases">
        <authorList>
            <person name="Chen Y."/>
            <person name="Shah S."/>
            <person name="Dougan E. K."/>
            <person name="Thang M."/>
            <person name="Chan C."/>
        </authorList>
    </citation>
    <scope>NUCLEOTIDE SEQUENCE [LARGE SCALE GENOMIC DNA]</scope>
</reference>
<name>A0A9P1GLM8_9DINO</name>
<accession>A0A9P1GLM8</accession>
<dbReference type="EMBL" id="CAMXCT030006573">
    <property type="protein sequence ID" value="CAL4803556.1"/>
    <property type="molecule type" value="Genomic_DNA"/>
</dbReference>
<protein>
    <submittedName>
        <fullName evidence="2">Insulin-degrading enzyme</fullName>
    </submittedName>
</protein>
<proteinExistence type="predicted"/>
<comment type="caution">
    <text evidence="1">The sequence shown here is derived from an EMBL/GenBank/DDBJ whole genome shotgun (WGS) entry which is preliminary data.</text>
</comment>
<evidence type="ECO:0000313" key="1">
    <source>
        <dbReference type="EMBL" id="CAI4016244.1"/>
    </source>
</evidence>
<dbReference type="Gene3D" id="3.40.50.300">
    <property type="entry name" value="P-loop containing nucleotide triphosphate hydrolases"/>
    <property type="match status" value="1"/>
</dbReference>
<evidence type="ECO:0000313" key="3">
    <source>
        <dbReference type="Proteomes" id="UP001152797"/>
    </source>
</evidence>
<dbReference type="EMBL" id="CAMXCT020006573">
    <property type="protein sequence ID" value="CAL1169619.1"/>
    <property type="molecule type" value="Genomic_DNA"/>
</dbReference>
<dbReference type="AlphaFoldDB" id="A0A9P1GLM8"/>
<organism evidence="1">
    <name type="scientific">Cladocopium goreaui</name>
    <dbReference type="NCBI Taxonomy" id="2562237"/>
    <lineage>
        <taxon>Eukaryota</taxon>
        <taxon>Sar</taxon>
        <taxon>Alveolata</taxon>
        <taxon>Dinophyceae</taxon>
        <taxon>Suessiales</taxon>
        <taxon>Symbiodiniaceae</taxon>
        <taxon>Cladocopium</taxon>
    </lineage>
</organism>
<dbReference type="Proteomes" id="UP001152797">
    <property type="component" value="Unassembled WGS sequence"/>
</dbReference>
<sequence>MATLVAYNHRLGSVPLEELFPGFQFSELRTIYVRLREGPLERQDVAMSVRVCKVDRFVELIREPQLVSDGYVTAVCLGEVALPEDGQECSSLIGRHDQLLAKIKEAGQFAAENRAPGGSRQHVRRLEAAARYLRGMRGLQPGLLTLTENPAFRVSIAEFLGNEDRPVEQVNLAIWIISVPQGQTGFLRMGGMRASPRQMVTVLLGQLQRKLQQTVRENEDVRGPFSAVIRDVVKPKRSGVNVTRMLLVGEDRNRDWKYKMIWVCSTQQVWAWIAAPEAGLYGRGTVHYVSNVGNFRQDQVSVQPVVDLDAGTQVVVVILADIHEFIHMYEALVRLRPMLEEDVGGLAGTSIEGLDGLLKANAFNAWLGLSQPMEFVRSPVWDRYLGSQREVFLREAAVCLGIGSFSADQRRVLSGINGTVTVVSSFAGGGKTTLLAAVTVQLARYLEPPLVVFNAPALKTVQSFAKRLEKVGLNVLVLGVEKEDQVDLFEEKCAAVAAEVFERHRQFYEAVDELLELVPADRLDVRSIVLGWRFIHLQNVVYNAMRVEQQRELDAVQCVACTTSYMSKMNGNGGWEKRFRGRRRLVYLMDEFMGEPFERTAINCIPFECMLLVGILASGSMGGDEHQYPRWKAGESRGSFGRPLQQHINMEWVEHAKGVQKLRSLETWRTGEPCMAFLRDVFGEEAGKKGDLVGGNK</sequence>
<dbReference type="InterPro" id="IPR027417">
    <property type="entry name" value="P-loop_NTPase"/>
</dbReference>
<gene>
    <name evidence="1" type="ORF">C1SCF055_LOCUS40997</name>
</gene>